<dbReference type="InParanoid" id="A0A0V0R1W7"/>
<proteinExistence type="predicted"/>
<name>A0A0V0R1W7_PSEPJ</name>
<reference evidence="1 2" key="1">
    <citation type="journal article" date="2015" name="Sci. Rep.">
        <title>Genome of the facultative scuticociliatosis pathogen Pseudocohnilembus persalinus provides insight into its virulence through horizontal gene transfer.</title>
        <authorList>
            <person name="Xiong J."/>
            <person name="Wang G."/>
            <person name="Cheng J."/>
            <person name="Tian M."/>
            <person name="Pan X."/>
            <person name="Warren A."/>
            <person name="Jiang C."/>
            <person name="Yuan D."/>
            <person name="Miao W."/>
        </authorList>
    </citation>
    <scope>NUCLEOTIDE SEQUENCE [LARGE SCALE GENOMIC DNA]</scope>
    <source>
        <strain evidence="1">36N120E</strain>
    </source>
</reference>
<organism evidence="1 2">
    <name type="scientific">Pseudocohnilembus persalinus</name>
    <name type="common">Ciliate</name>
    <dbReference type="NCBI Taxonomy" id="266149"/>
    <lineage>
        <taxon>Eukaryota</taxon>
        <taxon>Sar</taxon>
        <taxon>Alveolata</taxon>
        <taxon>Ciliophora</taxon>
        <taxon>Intramacronucleata</taxon>
        <taxon>Oligohymenophorea</taxon>
        <taxon>Scuticociliatia</taxon>
        <taxon>Philasterida</taxon>
        <taxon>Pseudocohnilembidae</taxon>
        <taxon>Pseudocohnilembus</taxon>
    </lineage>
</organism>
<gene>
    <name evidence="1" type="ORF">PPERSA_12989</name>
</gene>
<dbReference type="Proteomes" id="UP000054937">
    <property type="component" value="Unassembled WGS sequence"/>
</dbReference>
<dbReference type="EMBL" id="LDAU01000063">
    <property type="protein sequence ID" value="KRX08508.1"/>
    <property type="molecule type" value="Genomic_DNA"/>
</dbReference>
<evidence type="ECO:0000313" key="1">
    <source>
        <dbReference type="EMBL" id="KRX08508.1"/>
    </source>
</evidence>
<sequence>MKIMNKKLNKSLKKISQNKKILANKKDGQILKKVEKQAKKTKGTTRLTKEQVLQFINKEKEHLKTFIVQLQEVSQNIKELDYNDLKYNIMDNQKYIETAIEILEKEIKPIQTLKNYDINDKLDEIQRINQKYDILRQLIEHEASEENMKVYKRLQNIIQQILEKFLEFKQIVNSPFEKIKKPYSTKPTMSEIFSANKSNAGPQKTEKKTICQRRCQKQNNFDIRQRCEIRLIK</sequence>
<keyword evidence="2" id="KW-1185">Reference proteome</keyword>
<comment type="caution">
    <text evidence="1">The sequence shown here is derived from an EMBL/GenBank/DDBJ whole genome shotgun (WGS) entry which is preliminary data.</text>
</comment>
<evidence type="ECO:0000313" key="2">
    <source>
        <dbReference type="Proteomes" id="UP000054937"/>
    </source>
</evidence>
<protein>
    <submittedName>
        <fullName evidence="1">Uncharacterized protein</fullName>
    </submittedName>
</protein>
<accession>A0A0V0R1W7</accession>
<dbReference type="AlphaFoldDB" id="A0A0V0R1W7"/>